<feature type="domain" description="Cadherin-like" evidence="1">
    <location>
        <begin position="5"/>
        <end position="94"/>
    </location>
</feature>
<protein>
    <submittedName>
        <fullName evidence="2">Tandem-95 repeat protein</fullName>
    </submittedName>
</protein>
<evidence type="ECO:0000313" key="2">
    <source>
        <dbReference type="EMBL" id="MBM7038685.1"/>
    </source>
</evidence>
<dbReference type="Gene3D" id="2.60.40.2810">
    <property type="match status" value="3"/>
</dbReference>
<feature type="domain" description="Cadherin-like" evidence="1">
    <location>
        <begin position="97"/>
        <end position="186"/>
    </location>
</feature>
<feature type="non-terminal residue" evidence="2">
    <location>
        <position position="455"/>
    </location>
</feature>
<dbReference type="EMBL" id="JAFEUM010000020">
    <property type="protein sequence ID" value="MBM7038685.1"/>
    <property type="molecule type" value="Genomic_DNA"/>
</dbReference>
<dbReference type="NCBIfam" id="NF012211">
    <property type="entry name" value="tand_rpt_95"/>
    <property type="match status" value="5"/>
</dbReference>
<dbReference type="InterPro" id="IPR041690">
    <property type="entry name" value="Cadherin_5"/>
</dbReference>
<gene>
    <name evidence="2" type="ORF">JQC93_20190</name>
</gene>
<feature type="domain" description="Cadherin-like" evidence="1">
    <location>
        <begin position="373"/>
        <end position="454"/>
    </location>
</feature>
<feature type="domain" description="Cadherin-like" evidence="1">
    <location>
        <begin position="189"/>
        <end position="278"/>
    </location>
</feature>
<feature type="domain" description="Cadherin-like" evidence="1">
    <location>
        <begin position="281"/>
        <end position="370"/>
    </location>
</feature>
<feature type="non-terminal residue" evidence="2">
    <location>
        <position position="1"/>
    </location>
</feature>
<reference evidence="2 3" key="1">
    <citation type="submission" date="2021-02" db="EMBL/GenBank/DDBJ databases">
        <authorList>
            <person name="Park J.-S."/>
        </authorList>
    </citation>
    <scope>NUCLEOTIDE SEQUENCE [LARGE SCALE GENOMIC DNA]</scope>
    <source>
        <strain evidence="2 3">188UL20-2</strain>
    </source>
</reference>
<proteinExistence type="predicted"/>
<organism evidence="2 3">
    <name type="scientific">Vibrio ulleungensis</name>
    <dbReference type="NCBI Taxonomy" id="2807619"/>
    <lineage>
        <taxon>Bacteria</taxon>
        <taxon>Pseudomonadati</taxon>
        <taxon>Pseudomonadota</taxon>
        <taxon>Gammaproteobacteria</taxon>
        <taxon>Vibrionales</taxon>
        <taxon>Vibrionaceae</taxon>
        <taxon>Vibrio</taxon>
    </lineage>
</organism>
<dbReference type="RefSeq" id="WP_205160107.1">
    <property type="nucleotide sequence ID" value="NZ_JAFEUM010000020.1"/>
</dbReference>
<evidence type="ECO:0000313" key="3">
    <source>
        <dbReference type="Proteomes" id="UP000809621"/>
    </source>
</evidence>
<dbReference type="Proteomes" id="UP000809621">
    <property type="component" value="Unassembled WGS sequence"/>
</dbReference>
<keyword evidence="3" id="KW-1185">Reference proteome</keyword>
<name>A0ABS2HMH3_9VIBR</name>
<sequence>TVADVNDGPAITADDKTTDEDVAVVLTFDASDVDGTIVSTTPVLANPSQGSISTDSDGNFVFTPAENFYGDVVINWTTEDDDGATATTTSTITVGDVNDGPAITADNKTTDEDVGVVLTFDASDVDGTIVSTTPVLANPSQGSISTDTDGNFVFTPAENFYGDVVINWTTEDDDGATATTTSTITVGDVNDGPVITADDKTTEEDVAVVLTFDASDVDGTIVSTTPTLADATQGSISTDTDGNFVFTPAENFYGDVVINWTTEDDDGATATTTSTITVGDVNDGPAITADNKTTDEDVAVVLTFDASDVDGTIVSTTPVLANPSQGSISTDSDGNFVFTPAENFYGDVVINWTTEDDDGATATTTSTITVGDVNDGPAITADDKTTDEDVAVVLTFDASDVDGIIVSTTPTLADATQGSISTDSDGNFVFTPAENFYGDVVVNWTTEDDDGATAT</sequence>
<evidence type="ECO:0000259" key="1">
    <source>
        <dbReference type="Pfam" id="PF17892"/>
    </source>
</evidence>
<comment type="caution">
    <text evidence="2">The sequence shown here is derived from an EMBL/GenBank/DDBJ whole genome shotgun (WGS) entry which is preliminary data.</text>
</comment>
<accession>A0ABS2HMH3</accession>
<dbReference type="Pfam" id="PF17892">
    <property type="entry name" value="Cadherin_5"/>
    <property type="match status" value="5"/>
</dbReference>